<dbReference type="GO" id="GO:0005524">
    <property type="term" value="F:ATP binding"/>
    <property type="evidence" value="ECO:0007669"/>
    <property type="project" value="UniProtKB-KW"/>
</dbReference>
<dbReference type="Pfam" id="PF00005">
    <property type="entry name" value="ABC_tran"/>
    <property type="match status" value="1"/>
</dbReference>
<dbReference type="PANTHER" id="PTHR43335">
    <property type="entry name" value="ABC TRANSPORTER, ATP-BINDING PROTEIN"/>
    <property type="match status" value="1"/>
</dbReference>
<sequence length="307" mass="31467">MDTPLAVRARGIEQAFGEVVALDGVELTVPAGQIHGLVGPNGAGKTTLLGLLLGLAVADSGSLEILGTPVGRALAVPDGVAGFVDGPGLYPSLTARQNLAALAALRGDASMAKAIDDVLAQVGLTVVADDRTRGFSLGMRQRLGLAAALLTQPRLLILDEPSNGLDPAGKKQVYGVLKRLAADGAAVVLSSHRMDDVEALCNEVTILSTGRVAFSGPLSKLAGENSELDYRIVASDPQAARVVAGTTDGLRIGGDSSDEVLVVSGPVPVLDELVKRLVHADIAVRELVPVASPLEAAFLALTEQETN</sequence>
<comment type="similarity">
    <text evidence="1">Belongs to the ABC transporter superfamily.</text>
</comment>
<dbReference type="InterPro" id="IPR003439">
    <property type="entry name" value="ABC_transporter-like_ATP-bd"/>
</dbReference>
<dbReference type="EMBL" id="JACHMY010000001">
    <property type="protein sequence ID" value="MBB5835821.1"/>
    <property type="molecule type" value="Genomic_DNA"/>
</dbReference>
<dbReference type="AlphaFoldDB" id="A0A7W9J552"/>
<dbReference type="PROSITE" id="PS00211">
    <property type="entry name" value="ABC_TRANSPORTER_1"/>
    <property type="match status" value="1"/>
</dbReference>
<feature type="domain" description="ABC transporter" evidence="5">
    <location>
        <begin position="7"/>
        <end position="234"/>
    </location>
</feature>
<dbReference type="SMART" id="SM00382">
    <property type="entry name" value="AAA"/>
    <property type="match status" value="1"/>
</dbReference>
<evidence type="ECO:0000256" key="2">
    <source>
        <dbReference type="ARBA" id="ARBA00022448"/>
    </source>
</evidence>
<keyword evidence="2" id="KW-0813">Transport</keyword>
<evidence type="ECO:0000256" key="4">
    <source>
        <dbReference type="ARBA" id="ARBA00022840"/>
    </source>
</evidence>
<evidence type="ECO:0000313" key="6">
    <source>
        <dbReference type="EMBL" id="MBB5835821.1"/>
    </source>
</evidence>
<keyword evidence="7" id="KW-1185">Reference proteome</keyword>
<organism evidence="6 7">
    <name type="scientific">Kribbella italica</name>
    <dbReference type="NCBI Taxonomy" id="1540520"/>
    <lineage>
        <taxon>Bacteria</taxon>
        <taxon>Bacillati</taxon>
        <taxon>Actinomycetota</taxon>
        <taxon>Actinomycetes</taxon>
        <taxon>Propionibacteriales</taxon>
        <taxon>Kribbellaceae</taxon>
        <taxon>Kribbella</taxon>
    </lineage>
</organism>
<keyword evidence="3" id="KW-0547">Nucleotide-binding</keyword>
<evidence type="ECO:0000313" key="7">
    <source>
        <dbReference type="Proteomes" id="UP000549971"/>
    </source>
</evidence>
<gene>
    <name evidence="6" type="ORF">HDA39_002555</name>
</gene>
<dbReference type="InterPro" id="IPR027417">
    <property type="entry name" value="P-loop_NTPase"/>
</dbReference>
<accession>A0A7W9J552</accession>
<proteinExistence type="inferred from homology"/>
<dbReference type="PROSITE" id="PS50893">
    <property type="entry name" value="ABC_TRANSPORTER_2"/>
    <property type="match status" value="1"/>
</dbReference>
<evidence type="ECO:0000256" key="1">
    <source>
        <dbReference type="ARBA" id="ARBA00005417"/>
    </source>
</evidence>
<dbReference type="RefSeq" id="WP_184795419.1">
    <property type="nucleotide sequence ID" value="NZ_JACHMY010000001.1"/>
</dbReference>
<dbReference type="InterPro" id="IPR017871">
    <property type="entry name" value="ABC_transporter-like_CS"/>
</dbReference>
<dbReference type="GO" id="GO:0016887">
    <property type="term" value="F:ATP hydrolysis activity"/>
    <property type="evidence" value="ECO:0007669"/>
    <property type="project" value="InterPro"/>
</dbReference>
<protein>
    <submittedName>
        <fullName evidence="6">ABC-2 type transport system ATP-binding protein</fullName>
    </submittedName>
</protein>
<evidence type="ECO:0000256" key="3">
    <source>
        <dbReference type="ARBA" id="ARBA00022741"/>
    </source>
</evidence>
<dbReference type="SUPFAM" id="SSF52540">
    <property type="entry name" value="P-loop containing nucleoside triphosphate hydrolases"/>
    <property type="match status" value="1"/>
</dbReference>
<evidence type="ECO:0000259" key="5">
    <source>
        <dbReference type="PROSITE" id="PS50893"/>
    </source>
</evidence>
<name>A0A7W9J552_9ACTN</name>
<dbReference type="PANTHER" id="PTHR43335:SF4">
    <property type="entry name" value="ABC TRANSPORTER, ATP-BINDING PROTEIN"/>
    <property type="match status" value="1"/>
</dbReference>
<reference evidence="6 7" key="1">
    <citation type="submission" date="2020-08" db="EMBL/GenBank/DDBJ databases">
        <title>Sequencing the genomes of 1000 actinobacteria strains.</title>
        <authorList>
            <person name="Klenk H.-P."/>
        </authorList>
    </citation>
    <scope>NUCLEOTIDE SEQUENCE [LARGE SCALE GENOMIC DNA]</scope>
    <source>
        <strain evidence="6 7">DSM 28967</strain>
    </source>
</reference>
<keyword evidence="4 6" id="KW-0067">ATP-binding</keyword>
<dbReference type="Proteomes" id="UP000549971">
    <property type="component" value="Unassembled WGS sequence"/>
</dbReference>
<comment type="caution">
    <text evidence="6">The sequence shown here is derived from an EMBL/GenBank/DDBJ whole genome shotgun (WGS) entry which is preliminary data.</text>
</comment>
<dbReference type="InterPro" id="IPR003593">
    <property type="entry name" value="AAA+_ATPase"/>
</dbReference>
<dbReference type="Gene3D" id="3.40.50.300">
    <property type="entry name" value="P-loop containing nucleotide triphosphate hydrolases"/>
    <property type="match status" value="1"/>
</dbReference>